<gene>
    <name evidence="1" type="ORF">CL176_03140</name>
</gene>
<dbReference type="KEGG" id="abae:CL176_03140"/>
<protein>
    <submittedName>
        <fullName evidence="1">Uncharacterized protein</fullName>
    </submittedName>
</protein>
<keyword evidence="2" id="KW-1185">Reference proteome</keyword>
<sequence length="94" mass="10798">MTLCRVYEPAAEITNPEEFAKALKDFAKDEHKDLEIIDLSMTPRIRLDGKEYVCRLQAADLAVTENPFQRAFGMIDDSPNHKVIGIYREEVLQD</sequence>
<name>A0A347WJ46_9LACT</name>
<organism evidence="1 2">
    <name type="scientific">Suicoccus acidiformans</name>
    <dbReference type="NCBI Taxonomy" id="2036206"/>
    <lineage>
        <taxon>Bacteria</taxon>
        <taxon>Bacillati</taxon>
        <taxon>Bacillota</taxon>
        <taxon>Bacilli</taxon>
        <taxon>Lactobacillales</taxon>
        <taxon>Aerococcaceae</taxon>
        <taxon>Suicoccus</taxon>
    </lineage>
</organism>
<dbReference type="EMBL" id="CP023434">
    <property type="protein sequence ID" value="AXY25103.1"/>
    <property type="molecule type" value="Genomic_DNA"/>
</dbReference>
<evidence type="ECO:0000313" key="1">
    <source>
        <dbReference type="EMBL" id="AXY25103.1"/>
    </source>
</evidence>
<dbReference type="RefSeq" id="WP_118990019.1">
    <property type="nucleotide sequence ID" value="NZ_CP023434.1"/>
</dbReference>
<dbReference type="AlphaFoldDB" id="A0A347WJ46"/>
<dbReference type="Proteomes" id="UP000263232">
    <property type="component" value="Chromosome"/>
</dbReference>
<accession>A0A347WJ46</accession>
<evidence type="ECO:0000313" key="2">
    <source>
        <dbReference type="Proteomes" id="UP000263232"/>
    </source>
</evidence>
<reference evidence="1 2" key="1">
    <citation type="submission" date="2017-09" db="EMBL/GenBank/DDBJ databases">
        <title>Complete genome sequence of Oxytococcus suis strain ZY16052.</title>
        <authorList>
            <person name="Li F."/>
        </authorList>
    </citation>
    <scope>NUCLEOTIDE SEQUENCE [LARGE SCALE GENOMIC DNA]</scope>
    <source>
        <strain evidence="1 2">ZY16052</strain>
    </source>
</reference>
<proteinExistence type="predicted"/>